<evidence type="ECO:0000313" key="1">
    <source>
        <dbReference type="EMBL" id="KAK7306872.1"/>
    </source>
</evidence>
<sequence>MNILSGVEPRKGVILVELQTPKLCVQRSNVGSITSGGVAVRGPLEEKSKPRMAKREFKMLQGDREKLREAKRGWVQ</sequence>
<accession>A0AAN9PR28</accession>
<dbReference type="Proteomes" id="UP001367508">
    <property type="component" value="Unassembled WGS sequence"/>
</dbReference>
<keyword evidence="2" id="KW-1185">Reference proteome</keyword>
<organism evidence="1 2">
    <name type="scientific">Canavalia gladiata</name>
    <name type="common">Sword bean</name>
    <name type="synonym">Dolichos gladiatus</name>
    <dbReference type="NCBI Taxonomy" id="3824"/>
    <lineage>
        <taxon>Eukaryota</taxon>
        <taxon>Viridiplantae</taxon>
        <taxon>Streptophyta</taxon>
        <taxon>Embryophyta</taxon>
        <taxon>Tracheophyta</taxon>
        <taxon>Spermatophyta</taxon>
        <taxon>Magnoliopsida</taxon>
        <taxon>eudicotyledons</taxon>
        <taxon>Gunneridae</taxon>
        <taxon>Pentapetalae</taxon>
        <taxon>rosids</taxon>
        <taxon>fabids</taxon>
        <taxon>Fabales</taxon>
        <taxon>Fabaceae</taxon>
        <taxon>Papilionoideae</taxon>
        <taxon>50 kb inversion clade</taxon>
        <taxon>NPAAA clade</taxon>
        <taxon>indigoferoid/millettioid clade</taxon>
        <taxon>Phaseoleae</taxon>
        <taxon>Canavalia</taxon>
    </lineage>
</organism>
<proteinExistence type="predicted"/>
<name>A0AAN9PR28_CANGL</name>
<comment type="caution">
    <text evidence="1">The sequence shown here is derived from an EMBL/GenBank/DDBJ whole genome shotgun (WGS) entry which is preliminary data.</text>
</comment>
<dbReference type="EMBL" id="JAYMYQ010000011">
    <property type="protein sequence ID" value="KAK7306872.1"/>
    <property type="molecule type" value="Genomic_DNA"/>
</dbReference>
<reference evidence="1 2" key="1">
    <citation type="submission" date="2024-01" db="EMBL/GenBank/DDBJ databases">
        <title>The genomes of 5 underutilized Papilionoideae crops provide insights into root nodulation and disease resistanc.</title>
        <authorList>
            <person name="Jiang F."/>
        </authorList>
    </citation>
    <scope>NUCLEOTIDE SEQUENCE [LARGE SCALE GENOMIC DNA]</scope>
    <source>
        <strain evidence="1">LVBAO_FW01</strain>
        <tissue evidence="1">Leaves</tissue>
    </source>
</reference>
<dbReference type="AlphaFoldDB" id="A0AAN9PR28"/>
<evidence type="ECO:0000313" key="2">
    <source>
        <dbReference type="Proteomes" id="UP001367508"/>
    </source>
</evidence>
<protein>
    <submittedName>
        <fullName evidence="1">Uncharacterized protein</fullName>
    </submittedName>
</protein>
<gene>
    <name evidence="1" type="ORF">VNO77_44832</name>
</gene>